<dbReference type="OrthoDB" id="21513at2759"/>
<evidence type="ECO:0000256" key="1">
    <source>
        <dbReference type="ARBA" id="ARBA00021346"/>
    </source>
</evidence>
<dbReference type="Proteomes" id="UP000019384">
    <property type="component" value="Unassembled WGS sequence"/>
</dbReference>
<dbReference type="EMBL" id="HG793129">
    <property type="protein sequence ID" value="CDK28497.1"/>
    <property type="molecule type" value="Genomic_DNA"/>
</dbReference>
<keyword evidence="4" id="KW-1185">Reference proteome</keyword>
<evidence type="ECO:0000259" key="2">
    <source>
        <dbReference type="PROSITE" id="PS50181"/>
    </source>
</evidence>
<dbReference type="PROSITE" id="PS50181">
    <property type="entry name" value="FBOX"/>
    <property type="match status" value="1"/>
</dbReference>
<dbReference type="Gene3D" id="6.10.250.3180">
    <property type="match status" value="1"/>
</dbReference>
<dbReference type="PANTHER" id="PTHR15141">
    <property type="entry name" value="TRANSCRIPTION ELONGATION FACTOR B POLYPEPTIDE 3"/>
    <property type="match status" value="1"/>
</dbReference>
<dbReference type="STRING" id="1382522.W6MTI5"/>
<dbReference type="GO" id="GO:0070449">
    <property type="term" value="C:elongin complex"/>
    <property type="evidence" value="ECO:0007669"/>
    <property type="project" value="InterPro"/>
</dbReference>
<dbReference type="HOGENOM" id="CLU_1461737_0_0_1"/>
<evidence type="ECO:0000313" key="4">
    <source>
        <dbReference type="Proteomes" id="UP000019384"/>
    </source>
</evidence>
<dbReference type="GeneID" id="34521875"/>
<organism evidence="3 4">
    <name type="scientific">Kuraishia capsulata CBS 1993</name>
    <dbReference type="NCBI Taxonomy" id="1382522"/>
    <lineage>
        <taxon>Eukaryota</taxon>
        <taxon>Fungi</taxon>
        <taxon>Dikarya</taxon>
        <taxon>Ascomycota</taxon>
        <taxon>Saccharomycotina</taxon>
        <taxon>Pichiomycetes</taxon>
        <taxon>Pichiales</taxon>
        <taxon>Pichiaceae</taxon>
        <taxon>Kuraishia</taxon>
    </lineage>
</organism>
<reference evidence="3" key="1">
    <citation type="submission" date="2013-12" db="EMBL/GenBank/DDBJ databases">
        <authorList>
            <person name="Genoscope - CEA"/>
        </authorList>
    </citation>
    <scope>NUCLEOTIDE SEQUENCE</scope>
    <source>
        <strain evidence="3">CBS 1993</strain>
    </source>
</reference>
<reference evidence="3" key="2">
    <citation type="submission" date="2014-02" db="EMBL/GenBank/DDBJ databases">
        <title>Complete DNA sequence of /Kuraishia capsulata/ illustrates novel genomic features among budding yeasts (/Saccharomycotina/).</title>
        <authorList>
            <person name="Morales L."/>
            <person name="Noel B."/>
            <person name="Porcel B."/>
            <person name="Marcet-Houben M."/>
            <person name="Hullo M-F."/>
            <person name="Sacerdot C."/>
            <person name="Tekaia F."/>
            <person name="Leh-Louis V."/>
            <person name="Despons L."/>
            <person name="Khanna V."/>
            <person name="Aury J-M."/>
            <person name="Barbe V."/>
            <person name="Couloux A."/>
            <person name="Labadie K."/>
            <person name="Pelletier E."/>
            <person name="Souciet J-L."/>
            <person name="Boekhout T."/>
            <person name="Gabaldon T."/>
            <person name="Wincker P."/>
            <person name="Dujon B."/>
        </authorList>
    </citation>
    <scope>NUCLEOTIDE SEQUENCE</scope>
    <source>
        <strain evidence="3">CBS 1993</strain>
    </source>
</reference>
<proteinExistence type="predicted"/>
<dbReference type="AlphaFoldDB" id="W6MTI5"/>
<dbReference type="PANTHER" id="PTHR15141:SF76">
    <property type="entry name" value="TRANSCRIPTION ELONGATION FACTOR B POLYPEPTIDE 3"/>
    <property type="match status" value="1"/>
</dbReference>
<dbReference type="InterPro" id="IPR001810">
    <property type="entry name" value="F-box_dom"/>
</dbReference>
<sequence>MDVPKREPGVLSLHQIAQTHCVKHAHLITDVGTLPYHLVEPILRRKPASSLAQIEEKCPHLIENTEAIWRDLLEKEFGPILPSKVDGAQTSCRDQYMAFDKNREQRRERAASKLRNMTKKLNQQKVQNSITAVDMIPSASRILKKSPKFHSSLLQRADSINKSRGKIFNHNVKFVRNNTKSVLQKQLQPKSTKSFKSRLL</sequence>
<gene>
    <name evidence="3" type="ORF">KUCA_T00004480001</name>
</gene>
<accession>W6MTI5</accession>
<feature type="domain" description="F-box" evidence="2">
    <location>
        <begin position="28"/>
        <end position="72"/>
    </location>
</feature>
<protein>
    <recommendedName>
        <fullName evidence="1">Elongin-A</fullName>
    </recommendedName>
</protein>
<name>W6MTI5_9ASCO</name>
<dbReference type="InterPro" id="IPR010684">
    <property type="entry name" value="RNA_pol_II_trans_fac_SIII_A"/>
</dbReference>
<dbReference type="InterPro" id="IPR051870">
    <property type="entry name" value="Elongin-A_domain"/>
</dbReference>
<dbReference type="Pfam" id="PF06881">
    <property type="entry name" value="Elongin_A"/>
    <property type="match status" value="1"/>
</dbReference>
<dbReference type="GO" id="GO:0006368">
    <property type="term" value="P:transcription elongation by RNA polymerase II"/>
    <property type="evidence" value="ECO:0007669"/>
    <property type="project" value="InterPro"/>
</dbReference>
<evidence type="ECO:0000313" key="3">
    <source>
        <dbReference type="EMBL" id="CDK28497.1"/>
    </source>
</evidence>
<dbReference type="RefSeq" id="XP_022460487.1">
    <property type="nucleotide sequence ID" value="XM_022601219.1"/>
</dbReference>